<accession>A0A077LUW7</accession>
<keyword evidence="2" id="KW-0472">Membrane</keyword>
<reference evidence="3 4" key="1">
    <citation type="journal article" date="2013" name="ISME J.">
        <title>A metabolic model for members of the genus Tetrasphaera involved in enhanced biological phosphorus removal.</title>
        <authorList>
            <person name="Kristiansen R."/>
            <person name="Nguyen H.T.T."/>
            <person name="Saunders A.M."/>
            <person name="Nielsen J.L."/>
            <person name="Wimmer R."/>
            <person name="Le V.Q."/>
            <person name="McIlroy S.J."/>
            <person name="Petrovski S."/>
            <person name="Seviour R.J."/>
            <person name="Calteau A."/>
            <person name="Nielsen K.L."/>
            <person name="Nielsen P.H."/>
        </authorList>
    </citation>
    <scope>NUCLEOTIDE SEQUENCE [LARGE SCALE GENOMIC DNA]</scope>
    <source>
        <strain evidence="3 4">T1-X7</strain>
    </source>
</reference>
<evidence type="ECO:0000256" key="2">
    <source>
        <dbReference type="SAM" id="Phobius"/>
    </source>
</evidence>
<evidence type="ECO:0000313" key="3">
    <source>
        <dbReference type="EMBL" id="CCH77698.1"/>
    </source>
</evidence>
<dbReference type="STRING" id="1194083.BN12_2160004"/>
<dbReference type="RefSeq" id="WP_048554622.1">
    <property type="nucleotide sequence ID" value="NZ_HF570958.1"/>
</dbReference>
<gene>
    <name evidence="3" type="ORF">BN12_2160004</name>
</gene>
<name>A0A077LUW7_9MICO</name>
<evidence type="ECO:0000256" key="1">
    <source>
        <dbReference type="SAM" id="MobiDB-lite"/>
    </source>
</evidence>
<dbReference type="Proteomes" id="UP000035721">
    <property type="component" value="Unassembled WGS sequence"/>
</dbReference>
<feature type="transmembrane region" description="Helical" evidence="2">
    <location>
        <begin position="24"/>
        <end position="44"/>
    </location>
</feature>
<organism evidence="3 4">
    <name type="scientific">Nostocoides japonicum T1-X7</name>
    <dbReference type="NCBI Taxonomy" id="1194083"/>
    <lineage>
        <taxon>Bacteria</taxon>
        <taxon>Bacillati</taxon>
        <taxon>Actinomycetota</taxon>
        <taxon>Actinomycetes</taxon>
        <taxon>Micrococcales</taxon>
        <taxon>Intrasporangiaceae</taxon>
        <taxon>Nostocoides</taxon>
    </lineage>
</organism>
<proteinExistence type="predicted"/>
<dbReference type="OrthoDB" id="5195213at2"/>
<feature type="region of interest" description="Disordered" evidence="1">
    <location>
        <begin position="142"/>
        <end position="234"/>
    </location>
</feature>
<evidence type="ECO:0000313" key="4">
    <source>
        <dbReference type="Proteomes" id="UP000035721"/>
    </source>
</evidence>
<feature type="region of interest" description="Disordered" evidence="1">
    <location>
        <begin position="59"/>
        <end position="95"/>
    </location>
</feature>
<dbReference type="AlphaFoldDB" id="A0A077LUW7"/>
<protein>
    <submittedName>
        <fullName evidence="3">Uncharacterized protein</fullName>
    </submittedName>
</protein>
<keyword evidence="2" id="KW-1133">Transmembrane helix</keyword>
<feature type="compositionally biased region" description="Low complexity" evidence="1">
    <location>
        <begin position="161"/>
        <end position="221"/>
    </location>
</feature>
<keyword evidence="2" id="KW-0812">Transmembrane</keyword>
<sequence>MTQLVGGSLAAVTAAFLGSRLGVAGTLIGTAVASVVSAVGAAVYTESLRKARSAIRTVRTTGPTDPAAARRPAGTVAASDTVATRPLRTVPTGDGSITVQTRGPIRLNLKKLLVATLAIFLIAAAAITGIELMKGSALDGQHGTTISQVRSGSGSSDKDQSPTPSSTPSATQTTSPSSSATSSESSGSASTSTSTTQAPTSSSTDSESDGATSTDSGAGAANDLAKVPSSTSTP</sequence>
<keyword evidence="4" id="KW-1185">Reference proteome</keyword>
<feature type="compositionally biased region" description="Polar residues" evidence="1">
    <location>
        <begin position="142"/>
        <end position="154"/>
    </location>
</feature>
<comment type="caution">
    <text evidence="3">The sequence shown here is derived from an EMBL/GenBank/DDBJ whole genome shotgun (WGS) entry which is preliminary data.</text>
</comment>
<dbReference type="EMBL" id="CAJB01000131">
    <property type="protein sequence ID" value="CCH77698.1"/>
    <property type="molecule type" value="Genomic_DNA"/>
</dbReference>
<feature type="transmembrane region" description="Helical" evidence="2">
    <location>
        <begin position="112"/>
        <end position="130"/>
    </location>
</feature>